<dbReference type="InterPro" id="IPR008915">
    <property type="entry name" value="Peptidase_M50"/>
</dbReference>
<evidence type="ECO:0000256" key="1">
    <source>
        <dbReference type="ARBA" id="ARBA00001947"/>
    </source>
</evidence>
<feature type="transmembrane region" description="Helical" evidence="11">
    <location>
        <begin position="98"/>
        <end position="122"/>
    </location>
</feature>
<keyword evidence="9 11" id="KW-0482">Metalloprotease</keyword>
<evidence type="ECO:0000313" key="13">
    <source>
        <dbReference type="EMBL" id="MCP3427776.1"/>
    </source>
</evidence>
<dbReference type="AlphaFoldDB" id="A0AA41X1J1"/>
<dbReference type="CDD" id="cd06163">
    <property type="entry name" value="S2P-M50_PDZ_RseP-like"/>
    <property type="match status" value="2"/>
</dbReference>
<dbReference type="NCBIfam" id="TIGR00054">
    <property type="entry name" value="RIP metalloprotease RseP"/>
    <property type="match status" value="1"/>
</dbReference>
<comment type="caution">
    <text evidence="13">The sequence shown here is derived from an EMBL/GenBank/DDBJ whole genome shotgun (WGS) entry which is preliminary data.</text>
</comment>
<keyword evidence="14" id="KW-1185">Reference proteome</keyword>
<sequence length="449" mass="49165">MLAILWNVASFIIALGILVAVHEWGHFIVARWCKVHVQRFSIGFGKVLFRRTDKHGTEFAIAAIPLGGYVKMLDSRVEDVPASQQHKTFNSKTVLQRFAIVFAGPLVNFIFAILALTAMYMIGLTTVKPIIGNVTPYSIAADAGLQPNMEIVAVAGRETVDWEAVNLELVSHIGDPMIALSVTEEGTQRTLSLNTTSWDFAPDKDSAFTTLGFRPYQPSALMSLGRIAENSPASRAELAVGDIILKIDGTLFTKWEQIVAYVQERPGQDVTLTVERNGDVFDRYVTLGYRDTDSGRIGILGVNPQFTDWPEEYIETRSFGLFAALGAGIEKTWRLMTLTTEMLAKLVTGDISVKTLSGPASIAQGAGVSASYGIVYFLSFLALISVNLGILNLLPLPMLDGGHLMYFIIEAVRGKPVPEHIQEIGFRFGAVILFGLMGIAIINDIMRFS</sequence>
<dbReference type="InterPro" id="IPR001478">
    <property type="entry name" value="PDZ"/>
</dbReference>
<evidence type="ECO:0000256" key="11">
    <source>
        <dbReference type="RuleBase" id="RU362031"/>
    </source>
</evidence>
<comment type="subcellular location">
    <subcellularLocation>
        <location evidence="2">Membrane</location>
        <topology evidence="2">Multi-pass membrane protein</topology>
    </subcellularLocation>
</comment>
<dbReference type="PANTHER" id="PTHR42837:SF2">
    <property type="entry name" value="MEMBRANE METALLOPROTEASE ARASP2, CHLOROPLASTIC-RELATED"/>
    <property type="match status" value="1"/>
</dbReference>
<dbReference type="EC" id="3.4.24.-" evidence="11"/>
<accession>A0AA41X1J1</accession>
<keyword evidence="4 13" id="KW-0645">Protease</keyword>
<dbReference type="InterPro" id="IPR004387">
    <property type="entry name" value="Pept_M50_Zn"/>
</dbReference>
<dbReference type="GO" id="GO:0004222">
    <property type="term" value="F:metalloendopeptidase activity"/>
    <property type="evidence" value="ECO:0007669"/>
    <property type="project" value="InterPro"/>
</dbReference>
<feature type="domain" description="PDZ" evidence="12">
    <location>
        <begin position="120"/>
        <end position="186"/>
    </location>
</feature>
<dbReference type="InterPro" id="IPR036034">
    <property type="entry name" value="PDZ_sf"/>
</dbReference>
<gene>
    <name evidence="13" type="primary">rseP</name>
    <name evidence="13" type="ORF">NLF92_02330</name>
</gene>
<keyword evidence="10 11" id="KW-0472">Membrane</keyword>
<dbReference type="GO" id="GO:0046872">
    <property type="term" value="F:metal ion binding"/>
    <property type="evidence" value="ECO:0007669"/>
    <property type="project" value="UniProtKB-KW"/>
</dbReference>
<feature type="transmembrane region" description="Helical" evidence="11">
    <location>
        <begin position="424"/>
        <end position="442"/>
    </location>
</feature>
<keyword evidence="7 11" id="KW-0862">Zinc</keyword>
<dbReference type="EMBL" id="JANATA010000002">
    <property type="protein sequence ID" value="MCP3427776.1"/>
    <property type="molecule type" value="Genomic_DNA"/>
</dbReference>
<evidence type="ECO:0000256" key="7">
    <source>
        <dbReference type="ARBA" id="ARBA00022833"/>
    </source>
</evidence>
<evidence type="ECO:0000313" key="14">
    <source>
        <dbReference type="Proteomes" id="UP001165413"/>
    </source>
</evidence>
<keyword evidence="5 11" id="KW-0812">Transmembrane</keyword>
<feature type="transmembrane region" description="Helical" evidence="11">
    <location>
        <begin position="6"/>
        <end position="29"/>
    </location>
</feature>
<protein>
    <recommendedName>
        <fullName evidence="11">Zinc metalloprotease</fullName>
        <ecNumber evidence="11">3.4.24.-</ecNumber>
    </recommendedName>
</protein>
<dbReference type="GO" id="GO:0016020">
    <property type="term" value="C:membrane"/>
    <property type="evidence" value="ECO:0007669"/>
    <property type="project" value="UniProtKB-SubCell"/>
</dbReference>
<dbReference type="CDD" id="cd23081">
    <property type="entry name" value="cpPDZ_EcRseP-like"/>
    <property type="match status" value="1"/>
</dbReference>
<evidence type="ECO:0000256" key="2">
    <source>
        <dbReference type="ARBA" id="ARBA00004141"/>
    </source>
</evidence>
<comment type="similarity">
    <text evidence="3 11">Belongs to the peptidase M50B family.</text>
</comment>
<dbReference type="SMART" id="SM00228">
    <property type="entry name" value="PDZ"/>
    <property type="match status" value="2"/>
</dbReference>
<evidence type="ECO:0000256" key="6">
    <source>
        <dbReference type="ARBA" id="ARBA00022801"/>
    </source>
</evidence>
<dbReference type="Pfam" id="PF17820">
    <property type="entry name" value="PDZ_6"/>
    <property type="match status" value="1"/>
</dbReference>
<dbReference type="Gene3D" id="2.30.42.10">
    <property type="match status" value="2"/>
</dbReference>
<reference evidence="13" key="1">
    <citation type="submission" date="2022-07" db="EMBL/GenBank/DDBJ databases">
        <title>Characterization of the Novel Bacterium Alteromonas immobilis LMIT006 and Alteromonas gregis LMIT007.</title>
        <authorList>
            <person name="Lin X."/>
        </authorList>
    </citation>
    <scope>NUCLEOTIDE SEQUENCE</scope>
    <source>
        <strain evidence="13">LMIT007</strain>
    </source>
</reference>
<dbReference type="SUPFAM" id="SSF50156">
    <property type="entry name" value="PDZ domain-like"/>
    <property type="match status" value="2"/>
</dbReference>
<feature type="transmembrane region" description="Helical" evidence="11">
    <location>
        <begin position="374"/>
        <end position="394"/>
    </location>
</feature>
<dbReference type="Pfam" id="PF02163">
    <property type="entry name" value="Peptidase_M50"/>
    <property type="match status" value="1"/>
</dbReference>
<evidence type="ECO:0000256" key="9">
    <source>
        <dbReference type="ARBA" id="ARBA00023049"/>
    </source>
</evidence>
<evidence type="ECO:0000256" key="10">
    <source>
        <dbReference type="ARBA" id="ARBA00023136"/>
    </source>
</evidence>
<evidence type="ECO:0000256" key="8">
    <source>
        <dbReference type="ARBA" id="ARBA00022989"/>
    </source>
</evidence>
<dbReference type="InterPro" id="IPR041489">
    <property type="entry name" value="PDZ_6"/>
</dbReference>
<feature type="domain" description="PDZ" evidence="12">
    <location>
        <begin position="209"/>
        <end position="278"/>
    </location>
</feature>
<organism evidence="13 14">
    <name type="scientific">Opacimonas viscosa</name>
    <dbReference type="NCBI Taxonomy" id="2961944"/>
    <lineage>
        <taxon>Bacteria</taxon>
        <taxon>Pseudomonadati</taxon>
        <taxon>Pseudomonadota</taxon>
        <taxon>Gammaproteobacteria</taxon>
        <taxon>Alteromonadales</taxon>
        <taxon>Alteromonadaceae</taxon>
        <taxon>Opacimonas</taxon>
    </lineage>
</organism>
<keyword evidence="11" id="KW-0479">Metal-binding</keyword>
<keyword evidence="6 11" id="KW-0378">Hydrolase</keyword>
<dbReference type="NCBIfam" id="NF008046">
    <property type="entry name" value="PRK10779.1"/>
    <property type="match status" value="1"/>
</dbReference>
<evidence type="ECO:0000256" key="4">
    <source>
        <dbReference type="ARBA" id="ARBA00022670"/>
    </source>
</evidence>
<dbReference type="GO" id="GO:0006508">
    <property type="term" value="P:proteolysis"/>
    <property type="evidence" value="ECO:0007669"/>
    <property type="project" value="UniProtKB-KW"/>
</dbReference>
<proteinExistence type="inferred from homology"/>
<comment type="cofactor">
    <cofactor evidence="1 11">
        <name>Zn(2+)</name>
        <dbReference type="ChEBI" id="CHEBI:29105"/>
    </cofactor>
</comment>
<evidence type="ECO:0000259" key="12">
    <source>
        <dbReference type="SMART" id="SM00228"/>
    </source>
</evidence>
<dbReference type="Proteomes" id="UP001165413">
    <property type="component" value="Unassembled WGS sequence"/>
</dbReference>
<evidence type="ECO:0000256" key="5">
    <source>
        <dbReference type="ARBA" id="ARBA00022692"/>
    </source>
</evidence>
<dbReference type="PANTHER" id="PTHR42837">
    <property type="entry name" value="REGULATOR OF SIGMA-E PROTEASE RSEP"/>
    <property type="match status" value="1"/>
</dbReference>
<dbReference type="CDD" id="cd23082">
    <property type="entry name" value="cpPDZ1_EcRseP-like"/>
    <property type="match status" value="1"/>
</dbReference>
<dbReference type="RefSeq" id="WP_254098467.1">
    <property type="nucleotide sequence ID" value="NZ_JANATA010000002.1"/>
</dbReference>
<keyword evidence="8 11" id="KW-1133">Transmembrane helix</keyword>
<name>A0AA41X1J1_9ALTE</name>
<evidence type="ECO:0000256" key="3">
    <source>
        <dbReference type="ARBA" id="ARBA00007931"/>
    </source>
</evidence>